<reference evidence="3" key="1">
    <citation type="journal article" date="2019" name="Int. J. Syst. Evol. Microbiol.">
        <title>The Global Catalogue of Microorganisms (GCM) 10K type strain sequencing project: providing services to taxonomists for standard genome sequencing and annotation.</title>
        <authorList>
            <consortium name="The Broad Institute Genomics Platform"/>
            <consortium name="The Broad Institute Genome Sequencing Center for Infectious Disease"/>
            <person name="Wu L."/>
            <person name="Ma J."/>
        </authorList>
    </citation>
    <scope>NUCLEOTIDE SEQUENCE [LARGE SCALE GENOMIC DNA]</scope>
    <source>
        <strain evidence="3">JCM 17591</strain>
    </source>
</reference>
<evidence type="ECO:0000313" key="2">
    <source>
        <dbReference type="EMBL" id="GAA4181185.1"/>
    </source>
</evidence>
<protein>
    <submittedName>
        <fullName evidence="2">Thioredoxin family protein</fullName>
    </submittedName>
</protein>
<comment type="caution">
    <text evidence="2">The sequence shown here is derived from an EMBL/GenBank/DDBJ whole genome shotgun (WGS) entry which is preliminary data.</text>
</comment>
<evidence type="ECO:0000313" key="3">
    <source>
        <dbReference type="Proteomes" id="UP001501079"/>
    </source>
</evidence>
<dbReference type="SUPFAM" id="SSF52833">
    <property type="entry name" value="Thioredoxin-like"/>
    <property type="match status" value="1"/>
</dbReference>
<proteinExistence type="predicted"/>
<accession>A0ABP8ABD2</accession>
<feature type="domain" description="Thioredoxin" evidence="1">
    <location>
        <begin position="17"/>
        <end position="127"/>
    </location>
</feature>
<dbReference type="InterPro" id="IPR013766">
    <property type="entry name" value="Thioredoxin_domain"/>
</dbReference>
<dbReference type="Gene3D" id="3.40.30.10">
    <property type="entry name" value="Glutaredoxin"/>
    <property type="match status" value="1"/>
</dbReference>
<evidence type="ECO:0000259" key="1">
    <source>
        <dbReference type="PROSITE" id="PS51352"/>
    </source>
</evidence>
<keyword evidence="3" id="KW-1185">Reference proteome</keyword>
<organism evidence="2 3">
    <name type="scientific">Gryllotalpicola koreensis</name>
    <dbReference type="NCBI Taxonomy" id="993086"/>
    <lineage>
        <taxon>Bacteria</taxon>
        <taxon>Bacillati</taxon>
        <taxon>Actinomycetota</taxon>
        <taxon>Actinomycetes</taxon>
        <taxon>Micrococcales</taxon>
        <taxon>Microbacteriaceae</taxon>
        <taxon>Gryllotalpicola</taxon>
    </lineage>
</organism>
<dbReference type="InterPro" id="IPR012336">
    <property type="entry name" value="Thioredoxin-like_fold"/>
</dbReference>
<dbReference type="EMBL" id="BAABBW010000006">
    <property type="protein sequence ID" value="GAA4181185.1"/>
    <property type="molecule type" value="Genomic_DNA"/>
</dbReference>
<dbReference type="PROSITE" id="PS51352">
    <property type="entry name" value="THIOREDOXIN_2"/>
    <property type="match status" value="1"/>
</dbReference>
<gene>
    <name evidence="2" type="ORF">GCM10022287_36120</name>
</gene>
<name>A0ABP8ABD2_9MICO</name>
<dbReference type="CDD" id="cd02947">
    <property type="entry name" value="TRX_family"/>
    <property type="match status" value="1"/>
</dbReference>
<dbReference type="Proteomes" id="UP001501079">
    <property type="component" value="Unassembled WGS sequence"/>
</dbReference>
<sequence length="134" mass="14475">MTTVVGLIWKRRNGRVRLAADTAEIVRPTDVGTDAPFGERATLLQFSTEFCAYCPATRRVLGGLADHNDGVEHVDVDLTNSPELAQRFRVLQTPTTLLLDGRGAVRARIGGAPKRAELEASLADILNGTRHVAA</sequence>
<dbReference type="Pfam" id="PF13098">
    <property type="entry name" value="Thioredoxin_2"/>
    <property type="match status" value="1"/>
</dbReference>
<dbReference type="InterPro" id="IPR036249">
    <property type="entry name" value="Thioredoxin-like_sf"/>
</dbReference>